<protein>
    <submittedName>
        <fullName evidence="3">Tim44/TimA family putative adaptor protein</fullName>
    </submittedName>
</protein>
<evidence type="ECO:0000259" key="2">
    <source>
        <dbReference type="SMART" id="SM00978"/>
    </source>
</evidence>
<feature type="region of interest" description="Disordered" evidence="1">
    <location>
        <begin position="34"/>
        <end position="55"/>
    </location>
</feature>
<keyword evidence="4" id="KW-1185">Reference proteome</keyword>
<evidence type="ECO:0000256" key="1">
    <source>
        <dbReference type="SAM" id="MobiDB-lite"/>
    </source>
</evidence>
<sequence length="210" mass="23632">MSWELLILALVAVVVLFQLYNVLGRRVGFKAEDKPGAPRIEDTEGPIGRPAQDKPSDRLRLPNLDALKAKDSNFNEANFVEKSREAYEQIVLAFNRGEIDGLKERLSEDVFAVFGKAIAARGEAKAIAVAFVDSPKADMDLIDLKDDRAQVRMRFLSELVYETRTPPAEVGQPDQVHKQHRRTAEYWTFQKNLKSAANPWILVRVEAAKA</sequence>
<dbReference type="Pfam" id="PF04280">
    <property type="entry name" value="Tim44"/>
    <property type="match status" value="1"/>
</dbReference>
<dbReference type="SUPFAM" id="SSF54427">
    <property type="entry name" value="NTF2-like"/>
    <property type="match status" value="1"/>
</dbReference>
<dbReference type="NCBIfam" id="NF033779">
    <property type="entry name" value="Tim44_TimA_adap"/>
    <property type="match status" value="1"/>
</dbReference>
<proteinExistence type="predicted"/>
<evidence type="ECO:0000313" key="3">
    <source>
        <dbReference type="EMBL" id="MDC7683063.1"/>
    </source>
</evidence>
<gene>
    <name evidence="3" type="ORF">PQU92_07230</name>
</gene>
<dbReference type="Gene3D" id="3.10.450.240">
    <property type="match status" value="1"/>
</dbReference>
<evidence type="ECO:0000313" key="4">
    <source>
        <dbReference type="Proteomes" id="UP001214854"/>
    </source>
</evidence>
<reference evidence="3 4" key="1">
    <citation type="submission" date="2023-01" db="EMBL/GenBank/DDBJ databases">
        <title>Novel species of the genus Asticcacaulis isolated from rivers.</title>
        <authorList>
            <person name="Lu H."/>
        </authorList>
    </citation>
    <scope>NUCLEOTIDE SEQUENCE [LARGE SCALE GENOMIC DNA]</scope>
    <source>
        <strain evidence="3 4">BYS171W</strain>
    </source>
</reference>
<feature type="domain" description="Tim44-like" evidence="2">
    <location>
        <begin position="60"/>
        <end position="207"/>
    </location>
</feature>
<dbReference type="Proteomes" id="UP001214854">
    <property type="component" value="Unassembled WGS sequence"/>
</dbReference>
<organism evidence="3 4">
    <name type="scientific">Asticcacaulis aquaticus</name>
    <dbReference type="NCBI Taxonomy" id="2984212"/>
    <lineage>
        <taxon>Bacteria</taxon>
        <taxon>Pseudomonadati</taxon>
        <taxon>Pseudomonadota</taxon>
        <taxon>Alphaproteobacteria</taxon>
        <taxon>Caulobacterales</taxon>
        <taxon>Caulobacteraceae</taxon>
        <taxon>Asticcacaulis</taxon>
    </lineage>
</organism>
<accession>A0ABT5HSY4</accession>
<name>A0ABT5HSY4_9CAUL</name>
<dbReference type="SMART" id="SM00978">
    <property type="entry name" value="Tim44"/>
    <property type="match status" value="1"/>
</dbReference>
<dbReference type="RefSeq" id="WP_272747543.1">
    <property type="nucleotide sequence ID" value="NZ_JAQQKX010000004.1"/>
</dbReference>
<dbReference type="EMBL" id="JAQQKX010000004">
    <property type="protein sequence ID" value="MDC7683063.1"/>
    <property type="molecule type" value="Genomic_DNA"/>
</dbReference>
<dbReference type="InterPro" id="IPR007379">
    <property type="entry name" value="Tim44-like_dom"/>
</dbReference>
<dbReference type="InterPro" id="IPR032710">
    <property type="entry name" value="NTF2-like_dom_sf"/>
</dbReference>
<comment type="caution">
    <text evidence="3">The sequence shown here is derived from an EMBL/GenBank/DDBJ whole genome shotgun (WGS) entry which is preliminary data.</text>
</comment>